<dbReference type="InterPro" id="IPR000572">
    <property type="entry name" value="OxRdtase_Mopterin-bd_dom"/>
</dbReference>
<dbReference type="Proteomes" id="UP001499990">
    <property type="component" value="Unassembled WGS sequence"/>
</dbReference>
<dbReference type="EMBL" id="BAAAYL010000001">
    <property type="protein sequence ID" value="GAA3367239.1"/>
    <property type="molecule type" value="Genomic_DNA"/>
</dbReference>
<evidence type="ECO:0000313" key="5">
    <source>
        <dbReference type="Proteomes" id="UP001499990"/>
    </source>
</evidence>
<keyword evidence="5" id="KW-1185">Reference proteome</keyword>
<evidence type="ECO:0000313" key="3">
    <source>
        <dbReference type="EMBL" id="GAA3367239.1"/>
    </source>
</evidence>
<gene>
    <name evidence="3" type="ORF">GCM10020367_00660</name>
    <name evidence="4" type="ORF">GCM10020367_68180</name>
</gene>
<evidence type="ECO:0000313" key="4">
    <source>
        <dbReference type="EMBL" id="GAA3380463.1"/>
    </source>
</evidence>
<accession>A0ABP6S3M8</accession>
<name>A0ABP6S3M8_9ACTN</name>
<dbReference type="Gene3D" id="3.90.420.10">
    <property type="entry name" value="Oxidoreductase, molybdopterin-binding domain"/>
    <property type="match status" value="1"/>
</dbReference>
<protein>
    <recommendedName>
        <fullName evidence="2">Oxidoreductase molybdopterin-binding domain-containing protein</fullName>
    </recommendedName>
</protein>
<feature type="domain" description="Oxidoreductase molybdopterin-binding" evidence="2">
    <location>
        <begin position="55"/>
        <end position="105"/>
    </location>
</feature>
<reference evidence="3" key="1">
    <citation type="journal article" date="2014" name="Int. J. Syst. Evol. Microbiol.">
        <title>Complete genome of a new Firmicutes species belonging to the dominant human colonic microbiota ('Ruminococcus bicirculans') reveals two chromosomes and a selective capacity to utilize plant glucans.</title>
        <authorList>
            <consortium name="NISC Comparative Sequencing Program"/>
            <person name="Wegmann U."/>
            <person name="Louis P."/>
            <person name="Goesmann A."/>
            <person name="Henrissat B."/>
            <person name="Duncan S.H."/>
            <person name="Flint H.J."/>
        </authorList>
    </citation>
    <scope>NUCLEOTIDE SEQUENCE</scope>
    <source>
        <strain evidence="3">JCM 9651</strain>
    </source>
</reference>
<evidence type="ECO:0000256" key="1">
    <source>
        <dbReference type="SAM" id="MobiDB-lite"/>
    </source>
</evidence>
<dbReference type="SUPFAM" id="SSF56524">
    <property type="entry name" value="Oxidoreductase molybdopterin-binding domain"/>
    <property type="match status" value="1"/>
</dbReference>
<evidence type="ECO:0000259" key="2">
    <source>
        <dbReference type="Pfam" id="PF00174"/>
    </source>
</evidence>
<dbReference type="InterPro" id="IPR036374">
    <property type="entry name" value="OxRdtase_Mopterin-bd_sf"/>
</dbReference>
<dbReference type="EMBL" id="BAAAYL010000001">
    <property type="protein sequence ID" value="GAA3380463.1"/>
    <property type="molecule type" value="Genomic_DNA"/>
</dbReference>
<proteinExistence type="predicted"/>
<reference evidence="5" key="2">
    <citation type="journal article" date="2019" name="Int. J. Syst. Evol. Microbiol.">
        <title>The Global Catalogue of Microorganisms (GCM) 10K type strain sequencing project: providing services to taxonomists for standard genome sequencing and annotation.</title>
        <authorList>
            <consortium name="The Broad Institute Genomics Platform"/>
            <consortium name="The Broad Institute Genome Sequencing Center for Infectious Disease"/>
            <person name="Wu L."/>
            <person name="Ma J."/>
        </authorList>
    </citation>
    <scope>NUCLEOTIDE SEQUENCE [LARGE SCALE GENOMIC DNA]</scope>
    <source>
        <strain evidence="5">JCM 9651</strain>
    </source>
</reference>
<comment type="caution">
    <text evidence="3">The sequence shown here is derived from an EMBL/GenBank/DDBJ whole genome shotgun (WGS) entry which is preliminary data.</text>
</comment>
<sequence>MAGRIADFSTPGSLAEPGEGISPEELALAARNHALPLEALRDDLTPPGLHYVLTHYDIPAADEWRPAVHGRVRTPLTLDLPTLWSLPAAIHRVTMECAGNGRARLTP</sequence>
<dbReference type="RefSeq" id="WP_425586124.1">
    <property type="nucleotide sequence ID" value="NZ_BAAAYL010000001.1"/>
</dbReference>
<reference evidence="3" key="3">
    <citation type="submission" date="2023-12" db="EMBL/GenBank/DDBJ databases">
        <authorList>
            <person name="Sun Q."/>
            <person name="Inoue M."/>
        </authorList>
    </citation>
    <scope>NUCLEOTIDE SEQUENCE</scope>
    <source>
        <strain evidence="3">JCM 9651</strain>
    </source>
</reference>
<dbReference type="Pfam" id="PF00174">
    <property type="entry name" value="Oxidored_molyb"/>
    <property type="match status" value="1"/>
</dbReference>
<feature type="region of interest" description="Disordered" evidence="1">
    <location>
        <begin position="1"/>
        <end position="21"/>
    </location>
</feature>
<organism evidence="3 5">
    <name type="scientific">Streptomyces sannanensis</name>
    <dbReference type="NCBI Taxonomy" id="285536"/>
    <lineage>
        <taxon>Bacteria</taxon>
        <taxon>Bacillati</taxon>
        <taxon>Actinomycetota</taxon>
        <taxon>Actinomycetes</taxon>
        <taxon>Kitasatosporales</taxon>
        <taxon>Streptomycetaceae</taxon>
        <taxon>Streptomyces</taxon>
    </lineage>
</organism>